<dbReference type="GeneID" id="34460092"/>
<evidence type="ECO:0000313" key="2">
    <source>
        <dbReference type="EMBL" id="OJJ80243.1"/>
    </source>
</evidence>
<organism evidence="2 3">
    <name type="scientific">Aspergillus glaucus CBS 516.65</name>
    <dbReference type="NCBI Taxonomy" id="1160497"/>
    <lineage>
        <taxon>Eukaryota</taxon>
        <taxon>Fungi</taxon>
        <taxon>Dikarya</taxon>
        <taxon>Ascomycota</taxon>
        <taxon>Pezizomycotina</taxon>
        <taxon>Eurotiomycetes</taxon>
        <taxon>Eurotiomycetidae</taxon>
        <taxon>Eurotiales</taxon>
        <taxon>Aspergillaceae</taxon>
        <taxon>Aspergillus</taxon>
        <taxon>Aspergillus subgen. Aspergillus</taxon>
    </lineage>
</organism>
<feature type="region of interest" description="Disordered" evidence="1">
    <location>
        <begin position="16"/>
        <end position="106"/>
    </location>
</feature>
<feature type="compositionally biased region" description="Basic and acidic residues" evidence="1">
    <location>
        <begin position="60"/>
        <end position="78"/>
    </location>
</feature>
<reference evidence="3" key="1">
    <citation type="journal article" date="2017" name="Genome Biol.">
        <title>Comparative genomics reveals high biological diversity and specific adaptations in the industrially and medically important fungal genus Aspergillus.</title>
        <authorList>
            <person name="de Vries R.P."/>
            <person name="Riley R."/>
            <person name="Wiebenga A."/>
            <person name="Aguilar-Osorio G."/>
            <person name="Amillis S."/>
            <person name="Uchima C.A."/>
            <person name="Anderluh G."/>
            <person name="Asadollahi M."/>
            <person name="Askin M."/>
            <person name="Barry K."/>
            <person name="Battaglia E."/>
            <person name="Bayram O."/>
            <person name="Benocci T."/>
            <person name="Braus-Stromeyer S.A."/>
            <person name="Caldana C."/>
            <person name="Canovas D."/>
            <person name="Cerqueira G.C."/>
            <person name="Chen F."/>
            <person name="Chen W."/>
            <person name="Choi C."/>
            <person name="Clum A."/>
            <person name="Dos Santos R.A."/>
            <person name="Damasio A.R."/>
            <person name="Diallinas G."/>
            <person name="Emri T."/>
            <person name="Fekete E."/>
            <person name="Flipphi M."/>
            <person name="Freyberg S."/>
            <person name="Gallo A."/>
            <person name="Gournas C."/>
            <person name="Habgood R."/>
            <person name="Hainaut M."/>
            <person name="Harispe M.L."/>
            <person name="Henrissat B."/>
            <person name="Hilden K.S."/>
            <person name="Hope R."/>
            <person name="Hossain A."/>
            <person name="Karabika E."/>
            <person name="Karaffa L."/>
            <person name="Karanyi Z."/>
            <person name="Krasevec N."/>
            <person name="Kuo A."/>
            <person name="Kusch H."/>
            <person name="LaButti K."/>
            <person name="Lagendijk E.L."/>
            <person name="Lapidus A."/>
            <person name="Levasseur A."/>
            <person name="Lindquist E."/>
            <person name="Lipzen A."/>
            <person name="Logrieco A.F."/>
            <person name="MacCabe A."/>
            <person name="Maekelae M.R."/>
            <person name="Malavazi I."/>
            <person name="Melin P."/>
            <person name="Meyer V."/>
            <person name="Mielnichuk N."/>
            <person name="Miskei M."/>
            <person name="Molnar A.P."/>
            <person name="Mule G."/>
            <person name="Ngan C.Y."/>
            <person name="Orejas M."/>
            <person name="Orosz E."/>
            <person name="Ouedraogo J.P."/>
            <person name="Overkamp K.M."/>
            <person name="Park H.-S."/>
            <person name="Perrone G."/>
            <person name="Piumi F."/>
            <person name="Punt P.J."/>
            <person name="Ram A.F."/>
            <person name="Ramon A."/>
            <person name="Rauscher S."/>
            <person name="Record E."/>
            <person name="Riano-Pachon D.M."/>
            <person name="Robert V."/>
            <person name="Roehrig J."/>
            <person name="Ruller R."/>
            <person name="Salamov A."/>
            <person name="Salih N.S."/>
            <person name="Samson R.A."/>
            <person name="Sandor E."/>
            <person name="Sanguinetti M."/>
            <person name="Schuetze T."/>
            <person name="Sepcic K."/>
            <person name="Shelest E."/>
            <person name="Sherlock G."/>
            <person name="Sophianopoulou V."/>
            <person name="Squina F.M."/>
            <person name="Sun H."/>
            <person name="Susca A."/>
            <person name="Todd R.B."/>
            <person name="Tsang A."/>
            <person name="Unkles S.E."/>
            <person name="van de Wiele N."/>
            <person name="van Rossen-Uffink D."/>
            <person name="Oliveira J.V."/>
            <person name="Vesth T.C."/>
            <person name="Visser J."/>
            <person name="Yu J.-H."/>
            <person name="Zhou M."/>
            <person name="Andersen M.R."/>
            <person name="Archer D.B."/>
            <person name="Baker S.E."/>
            <person name="Benoit I."/>
            <person name="Brakhage A.A."/>
            <person name="Braus G.H."/>
            <person name="Fischer R."/>
            <person name="Frisvad J.C."/>
            <person name="Goldman G.H."/>
            <person name="Houbraken J."/>
            <person name="Oakley B."/>
            <person name="Pocsi I."/>
            <person name="Scazzocchio C."/>
            <person name="Seiboth B."/>
            <person name="vanKuyk P.A."/>
            <person name="Wortman J."/>
            <person name="Dyer P.S."/>
            <person name="Grigoriev I.V."/>
        </authorList>
    </citation>
    <scope>NUCLEOTIDE SEQUENCE [LARGE SCALE GENOMIC DNA]</scope>
    <source>
        <strain evidence="3">CBS 516.65</strain>
    </source>
</reference>
<proteinExistence type="predicted"/>
<feature type="compositionally biased region" description="Polar residues" evidence="1">
    <location>
        <begin position="79"/>
        <end position="97"/>
    </location>
</feature>
<keyword evidence="3" id="KW-1185">Reference proteome</keyword>
<dbReference type="Proteomes" id="UP000184300">
    <property type="component" value="Unassembled WGS sequence"/>
</dbReference>
<protein>
    <submittedName>
        <fullName evidence="2">Uncharacterized protein</fullName>
    </submittedName>
</protein>
<feature type="compositionally biased region" description="Polar residues" evidence="1">
    <location>
        <begin position="43"/>
        <end position="52"/>
    </location>
</feature>
<dbReference type="EMBL" id="KV878912">
    <property type="protein sequence ID" value="OJJ80243.1"/>
    <property type="molecule type" value="Genomic_DNA"/>
</dbReference>
<evidence type="ECO:0000313" key="3">
    <source>
        <dbReference type="Proteomes" id="UP000184300"/>
    </source>
</evidence>
<sequence length="188" mass="21517">MPCKRHRDDRFAEYARDFAAHGDMKRKKEGKGEGKVRTLGYHLTTSHLLTGNNKKRKSSKRDFTSQRSGKNADFKHENGNNPRNAANPTSPISNQRKGYSWKPLLPPSRPRVMCSDPVPLLSSPFRRSDWLVVFGCRGGVHPESRVIHTIKYDTRLRCINTPNITLERHRVPCFRDSWHARTTAAIGN</sequence>
<dbReference type="AlphaFoldDB" id="A0A1L9V8M5"/>
<name>A0A1L9V8M5_ASPGL</name>
<accession>A0A1L9V8M5</accession>
<dbReference type="RefSeq" id="XP_022396941.1">
    <property type="nucleotide sequence ID" value="XM_022543831.1"/>
</dbReference>
<dbReference type="VEuPathDB" id="FungiDB:ASPGLDRAFT_29231"/>
<evidence type="ECO:0000256" key="1">
    <source>
        <dbReference type="SAM" id="MobiDB-lite"/>
    </source>
</evidence>
<gene>
    <name evidence="2" type="ORF">ASPGLDRAFT_29231</name>
</gene>